<sequence length="22" mass="2526">MHQLSCLVCTLTRYELLKSASE</sequence>
<name>A0A0E9VJZ5_ANGAN</name>
<protein>
    <submittedName>
        <fullName evidence="1">Uncharacterized protein</fullName>
    </submittedName>
</protein>
<accession>A0A0E9VJZ5</accession>
<evidence type="ECO:0000313" key="1">
    <source>
        <dbReference type="EMBL" id="JAH78459.1"/>
    </source>
</evidence>
<organism evidence="1">
    <name type="scientific">Anguilla anguilla</name>
    <name type="common">European freshwater eel</name>
    <name type="synonym">Muraena anguilla</name>
    <dbReference type="NCBI Taxonomy" id="7936"/>
    <lineage>
        <taxon>Eukaryota</taxon>
        <taxon>Metazoa</taxon>
        <taxon>Chordata</taxon>
        <taxon>Craniata</taxon>
        <taxon>Vertebrata</taxon>
        <taxon>Euteleostomi</taxon>
        <taxon>Actinopterygii</taxon>
        <taxon>Neopterygii</taxon>
        <taxon>Teleostei</taxon>
        <taxon>Anguilliformes</taxon>
        <taxon>Anguillidae</taxon>
        <taxon>Anguilla</taxon>
    </lineage>
</organism>
<reference evidence="1" key="2">
    <citation type="journal article" date="2015" name="Fish Shellfish Immunol.">
        <title>Early steps in the European eel (Anguilla anguilla)-Vibrio vulnificus interaction in the gills: Role of the RtxA13 toxin.</title>
        <authorList>
            <person name="Callol A."/>
            <person name="Pajuelo D."/>
            <person name="Ebbesson L."/>
            <person name="Teles M."/>
            <person name="MacKenzie S."/>
            <person name="Amaro C."/>
        </authorList>
    </citation>
    <scope>NUCLEOTIDE SEQUENCE</scope>
</reference>
<reference evidence="1" key="1">
    <citation type="submission" date="2014-11" db="EMBL/GenBank/DDBJ databases">
        <authorList>
            <person name="Amaro Gonzalez C."/>
        </authorList>
    </citation>
    <scope>NUCLEOTIDE SEQUENCE</scope>
</reference>
<proteinExistence type="predicted"/>
<dbReference type="AlphaFoldDB" id="A0A0E9VJZ5"/>
<dbReference type="EMBL" id="GBXM01030118">
    <property type="protein sequence ID" value="JAH78459.1"/>
    <property type="molecule type" value="Transcribed_RNA"/>
</dbReference>